<evidence type="ECO:0000256" key="1">
    <source>
        <dbReference type="SAM" id="MobiDB-lite"/>
    </source>
</evidence>
<dbReference type="EMBL" id="BJMM01000018">
    <property type="protein sequence ID" value="GEB51075.1"/>
    <property type="molecule type" value="Genomic_DNA"/>
</dbReference>
<feature type="chain" id="PRO_5039059951" description="Small secreted hydrophilic protein" evidence="2">
    <location>
        <begin position="21"/>
        <end position="125"/>
    </location>
</feature>
<protein>
    <recommendedName>
        <fullName evidence="5">Small secreted hydrophilic protein</fullName>
    </recommendedName>
</protein>
<keyword evidence="2" id="KW-0732">Signal</keyword>
<evidence type="ECO:0000256" key="2">
    <source>
        <dbReference type="SAM" id="SignalP"/>
    </source>
</evidence>
<evidence type="ECO:0000313" key="4">
    <source>
        <dbReference type="Proteomes" id="UP000319210"/>
    </source>
</evidence>
<accession>A0A4Y3R073</accession>
<dbReference type="Proteomes" id="UP000319210">
    <property type="component" value="Unassembled WGS sequence"/>
</dbReference>
<organism evidence="3 4">
    <name type="scientific">Streptomyces cacaoi</name>
    <dbReference type="NCBI Taxonomy" id="1898"/>
    <lineage>
        <taxon>Bacteria</taxon>
        <taxon>Bacillati</taxon>
        <taxon>Actinomycetota</taxon>
        <taxon>Actinomycetes</taxon>
        <taxon>Kitasatosporales</taxon>
        <taxon>Streptomycetaceae</taxon>
        <taxon>Streptomyces</taxon>
    </lineage>
</organism>
<evidence type="ECO:0000313" key="3">
    <source>
        <dbReference type="EMBL" id="GEB51075.1"/>
    </source>
</evidence>
<dbReference type="RefSeq" id="WP_230988787.1">
    <property type="nucleotide sequence ID" value="NZ_BJMM01000018.1"/>
</dbReference>
<gene>
    <name evidence="3" type="ORF">SCA03_36260</name>
</gene>
<feature type="compositionally biased region" description="Low complexity" evidence="1">
    <location>
        <begin position="58"/>
        <end position="94"/>
    </location>
</feature>
<evidence type="ECO:0008006" key="5">
    <source>
        <dbReference type="Google" id="ProtNLM"/>
    </source>
</evidence>
<name>A0A4Y3R073_STRCI</name>
<keyword evidence="4" id="KW-1185">Reference proteome</keyword>
<proteinExistence type="predicted"/>
<sequence>MHRLLAAALTCVAAAGLAVGTGLGIVAALDATPEQPNEPLVHFHSSPDEIPGLGGPTPSAASPDASPDASGSASPDASEPSEDPSASDSSSAPGSSPPGEAPGRASTGDFDAPSDSAPDTGTPGG</sequence>
<comment type="caution">
    <text evidence="3">The sequence shown here is derived from an EMBL/GenBank/DDBJ whole genome shotgun (WGS) entry which is preliminary data.</text>
</comment>
<feature type="region of interest" description="Disordered" evidence="1">
    <location>
        <begin position="35"/>
        <end position="125"/>
    </location>
</feature>
<dbReference type="AlphaFoldDB" id="A0A4Y3R073"/>
<feature type="signal peptide" evidence="2">
    <location>
        <begin position="1"/>
        <end position="20"/>
    </location>
</feature>
<reference evidence="3 4" key="1">
    <citation type="submission" date="2019-06" db="EMBL/GenBank/DDBJ databases">
        <title>Whole genome shotgun sequence of Streptomyces cacaoi subsp. cacaoi NBRC 12748.</title>
        <authorList>
            <person name="Hosoyama A."/>
            <person name="Uohara A."/>
            <person name="Ohji S."/>
            <person name="Ichikawa N."/>
        </authorList>
    </citation>
    <scope>NUCLEOTIDE SEQUENCE [LARGE SCALE GENOMIC DNA]</scope>
    <source>
        <strain evidence="3 4">NBRC 12748</strain>
    </source>
</reference>